<dbReference type="InterPro" id="IPR050281">
    <property type="entry name" value="Flavin_monoamine_oxidase"/>
</dbReference>
<dbReference type="PANTHER" id="PTHR10742:SF313">
    <property type="entry name" value="AMINE OXIDASE"/>
    <property type="match status" value="1"/>
</dbReference>
<dbReference type="EMBL" id="JAAOAN010000175">
    <property type="protein sequence ID" value="KAF5717963.1"/>
    <property type="molecule type" value="Genomic_DNA"/>
</dbReference>
<dbReference type="Gene3D" id="3.50.50.60">
    <property type="entry name" value="FAD/NAD(P)-binding domain"/>
    <property type="match status" value="1"/>
</dbReference>
<feature type="compositionally biased region" description="Polar residues" evidence="1">
    <location>
        <begin position="112"/>
        <end position="122"/>
    </location>
</feature>
<comment type="caution">
    <text evidence="2">The sequence shown here is derived from an EMBL/GenBank/DDBJ whole genome shotgun (WGS) entry which is preliminary data.</text>
</comment>
<evidence type="ECO:0000313" key="3">
    <source>
        <dbReference type="Proteomes" id="UP000544331"/>
    </source>
</evidence>
<organism evidence="2 3">
    <name type="scientific">Fusarium mundagurra</name>
    <dbReference type="NCBI Taxonomy" id="1567541"/>
    <lineage>
        <taxon>Eukaryota</taxon>
        <taxon>Fungi</taxon>
        <taxon>Dikarya</taxon>
        <taxon>Ascomycota</taxon>
        <taxon>Pezizomycotina</taxon>
        <taxon>Sordariomycetes</taxon>
        <taxon>Hypocreomycetidae</taxon>
        <taxon>Hypocreales</taxon>
        <taxon>Nectriaceae</taxon>
        <taxon>Fusarium</taxon>
        <taxon>Fusarium fujikuroi species complex</taxon>
    </lineage>
</organism>
<evidence type="ECO:0000256" key="1">
    <source>
        <dbReference type="SAM" id="MobiDB-lite"/>
    </source>
</evidence>
<dbReference type="GO" id="GO:0006598">
    <property type="term" value="P:polyamine catabolic process"/>
    <property type="evidence" value="ECO:0007669"/>
    <property type="project" value="TreeGrafter"/>
</dbReference>
<name>A0A8H5YSE6_9HYPO</name>
<proteinExistence type="predicted"/>
<feature type="compositionally biased region" description="Basic and acidic residues" evidence="1">
    <location>
        <begin position="12"/>
        <end position="25"/>
    </location>
</feature>
<feature type="region of interest" description="Disordered" evidence="1">
    <location>
        <begin position="99"/>
        <end position="133"/>
    </location>
</feature>
<dbReference type="InterPro" id="IPR036188">
    <property type="entry name" value="FAD/NAD-bd_sf"/>
</dbReference>
<sequence>MLSSGRSSGKVRSQETRDSPSKQDEDRLVLRCRVLEISAKVAPLQDANGNDIIDKVPINMSWLTSPNSFSTTWRYIKGRASKLNKYLTEDEDLTFRMKHYPIDDGPQGDGDSATSSGKNVQYPQLPADETHTHDPADEAMATLARETCTKAKVTILGAGVAGITAAQTLHNGSIHDFIILEHNDYVGGRMKHTTFGSSSDGKPFTVELVKNTYSNDSAIITYDETGAFDYTDLIDLFDEKFEIASQDAGYIFTENLQDTSTRAGLSLAGWKPKRAMKMAAAD</sequence>
<dbReference type="SUPFAM" id="SSF51905">
    <property type="entry name" value="FAD/NAD(P)-binding domain"/>
    <property type="match status" value="1"/>
</dbReference>
<feature type="region of interest" description="Disordered" evidence="1">
    <location>
        <begin position="1"/>
        <end position="25"/>
    </location>
</feature>
<dbReference type="Proteomes" id="UP000544331">
    <property type="component" value="Unassembled WGS sequence"/>
</dbReference>
<protein>
    <submittedName>
        <fullName evidence="2">Polyamine oxidase</fullName>
    </submittedName>
</protein>
<gene>
    <name evidence="2" type="ORF">FMUND_5507</name>
</gene>
<dbReference type="AlphaFoldDB" id="A0A8H5YSE6"/>
<keyword evidence="3" id="KW-1185">Reference proteome</keyword>
<dbReference type="OrthoDB" id="5098038at2759"/>
<dbReference type="Pfam" id="PF13450">
    <property type="entry name" value="NAD_binding_8"/>
    <property type="match status" value="1"/>
</dbReference>
<accession>A0A8H5YSE6</accession>
<evidence type="ECO:0000313" key="2">
    <source>
        <dbReference type="EMBL" id="KAF5717963.1"/>
    </source>
</evidence>
<dbReference type="GO" id="GO:0016491">
    <property type="term" value="F:oxidoreductase activity"/>
    <property type="evidence" value="ECO:0007669"/>
    <property type="project" value="TreeGrafter"/>
</dbReference>
<feature type="compositionally biased region" description="Polar residues" evidence="1">
    <location>
        <begin position="1"/>
        <end position="11"/>
    </location>
</feature>
<reference evidence="2 3" key="1">
    <citation type="submission" date="2020-05" db="EMBL/GenBank/DDBJ databases">
        <title>Identification and distribution of gene clusters putatively required for synthesis of sphingolipid metabolism inhibitors in phylogenetically diverse species of the filamentous fungus Fusarium.</title>
        <authorList>
            <person name="Kim H.-S."/>
            <person name="Busman M."/>
            <person name="Brown D.W."/>
            <person name="Divon H."/>
            <person name="Uhlig S."/>
            <person name="Proctor R.H."/>
        </authorList>
    </citation>
    <scope>NUCLEOTIDE SEQUENCE [LARGE SCALE GENOMIC DNA]</scope>
    <source>
        <strain evidence="2 3">NRRL 66235</strain>
    </source>
</reference>
<dbReference type="PANTHER" id="PTHR10742">
    <property type="entry name" value="FLAVIN MONOAMINE OXIDASE"/>
    <property type="match status" value="1"/>
</dbReference>